<evidence type="ECO:0000256" key="8">
    <source>
        <dbReference type="ARBA" id="ARBA00022723"/>
    </source>
</evidence>
<evidence type="ECO:0000256" key="1">
    <source>
        <dbReference type="ARBA" id="ARBA00001946"/>
    </source>
</evidence>
<comment type="subunit">
    <text evidence="15">Homotetramer.</text>
</comment>
<evidence type="ECO:0000256" key="12">
    <source>
        <dbReference type="ARBA" id="ARBA00022842"/>
    </source>
</evidence>
<dbReference type="PROSITE" id="PS00433">
    <property type="entry name" value="PHOSPHOFRUCTOKINASE"/>
    <property type="match status" value="1"/>
</dbReference>
<comment type="function">
    <text evidence="2 15">Catalyzes the phosphorylation of D-fructose 6-phosphate to fructose 1,6-bisphosphate by ATP, the first committing step of glycolysis.</text>
</comment>
<feature type="binding site" description="in other chain" evidence="15">
    <location>
        <begin position="252"/>
        <end position="255"/>
    </location>
    <ligand>
        <name>substrate</name>
        <note>ligand shared between dimeric partners</note>
    </ligand>
</feature>
<feature type="binding site" evidence="15">
    <location>
        <position position="246"/>
    </location>
    <ligand>
        <name>substrate</name>
        <note>ligand shared between dimeric partners</note>
    </ligand>
</feature>
<evidence type="ECO:0000256" key="11">
    <source>
        <dbReference type="ARBA" id="ARBA00022840"/>
    </source>
</evidence>
<keyword evidence="12 15" id="KW-0460">Magnesium</keyword>
<evidence type="ECO:0000256" key="4">
    <source>
        <dbReference type="ARBA" id="ARBA00004679"/>
    </source>
</evidence>
<dbReference type="EC" id="2.7.1.11" evidence="15"/>
<accession>A0ABS7DR89</accession>
<feature type="binding site" evidence="15">
    <location>
        <position position="13"/>
    </location>
    <ligand>
        <name>ATP</name>
        <dbReference type="ChEBI" id="CHEBI:30616"/>
    </ligand>
</feature>
<evidence type="ECO:0000256" key="14">
    <source>
        <dbReference type="ARBA" id="ARBA00048070"/>
    </source>
</evidence>
<feature type="binding site" description="in other chain" evidence="15">
    <location>
        <position position="156"/>
    </location>
    <ligand>
        <name>ADP</name>
        <dbReference type="ChEBI" id="CHEBI:456216"/>
        <note>allosteric activator; ligand shared between dimeric partners</note>
    </ligand>
</feature>
<comment type="caution">
    <text evidence="17">The sequence shown here is derived from an EMBL/GenBank/DDBJ whole genome shotgun (WGS) entry which is preliminary data.</text>
</comment>
<feature type="binding site" description="in other chain" evidence="15">
    <location>
        <begin position="171"/>
        <end position="173"/>
    </location>
    <ligand>
        <name>substrate</name>
        <note>ligand shared between dimeric partners</note>
    </ligand>
</feature>
<dbReference type="NCBIfam" id="TIGR02482">
    <property type="entry name" value="PFKA_ATP"/>
    <property type="match status" value="1"/>
</dbReference>
<dbReference type="SUPFAM" id="SSF53784">
    <property type="entry name" value="Phosphofructokinase"/>
    <property type="match status" value="1"/>
</dbReference>
<dbReference type="Pfam" id="PF00365">
    <property type="entry name" value="PFK"/>
    <property type="match status" value="1"/>
</dbReference>
<keyword evidence="5 15" id="KW-0963">Cytoplasm</keyword>
<feature type="domain" description="Phosphofructokinase" evidence="16">
    <location>
        <begin position="6"/>
        <end position="278"/>
    </location>
</feature>
<dbReference type="Proteomes" id="UP000719942">
    <property type="component" value="Unassembled WGS sequence"/>
</dbReference>
<keyword evidence="7 15" id="KW-0808">Transferase</keyword>
<feature type="binding site" description="in other chain" evidence="15">
    <location>
        <begin position="216"/>
        <end position="218"/>
    </location>
    <ligand>
        <name>ADP</name>
        <dbReference type="ChEBI" id="CHEBI:456216"/>
        <note>allosteric activator; ligand shared between dimeric partners</note>
    </ligand>
</feature>
<dbReference type="InterPro" id="IPR000023">
    <property type="entry name" value="Phosphofructokinase_dom"/>
</dbReference>
<feature type="binding site" evidence="15">
    <location>
        <position position="105"/>
    </location>
    <ligand>
        <name>Mg(2+)</name>
        <dbReference type="ChEBI" id="CHEBI:18420"/>
        <note>catalytic</note>
    </ligand>
</feature>
<sequence>MNAKTIAVLTSGGDAPGMNAAVRAVARTGISCGMRVMGVRRGYNGLLNRDVFEMNLRSVSDIIHHGGTALFTARSPEFNTPEGVKKAADNCRDMGIEGIVVIGGDGSFRGARDLTKEGIPCVGVPGTIDNDIAASEYTIGFDTAMNTAVEMVDRLRDTTESHDRCSVVEVMGRRCGDLALQTGIAVGATTILVPEVPFDFQTDIINRMMFTQKTGKKHFIIVVAEGVGGVDKLAKDIEAKTGIETRATVLGHVQRGGSPTLRDRVAGSVMGFHAADLLYRGHGNRVVVMQKGKVVDLDITEALEMERVFDKHLYDIALRISI</sequence>
<dbReference type="Gene3D" id="3.40.50.450">
    <property type="match status" value="1"/>
</dbReference>
<feature type="binding site" description="in other chain" evidence="15">
    <location>
        <position position="225"/>
    </location>
    <ligand>
        <name>substrate</name>
        <note>ligand shared between dimeric partners</note>
    </ligand>
</feature>
<feature type="binding site" evidence="15">
    <location>
        <position position="164"/>
    </location>
    <ligand>
        <name>substrate</name>
        <note>ligand shared between dimeric partners</note>
    </ligand>
</feature>
<evidence type="ECO:0000313" key="18">
    <source>
        <dbReference type="Proteomes" id="UP000719942"/>
    </source>
</evidence>
<dbReference type="PANTHER" id="PTHR13697">
    <property type="entry name" value="PHOSPHOFRUCTOKINASE"/>
    <property type="match status" value="1"/>
</dbReference>
<protein>
    <recommendedName>
        <fullName evidence="15">ATP-dependent 6-phosphofructokinase</fullName>
        <shortName evidence="15">ATP-PFK</shortName>
        <shortName evidence="15">Phosphofructokinase</shortName>
        <ecNumber evidence="15">2.7.1.11</ecNumber>
    </recommendedName>
    <alternativeName>
        <fullName evidence="15">Phosphohexokinase</fullName>
    </alternativeName>
</protein>
<comment type="cofactor">
    <cofactor evidence="1 15">
        <name>Mg(2+)</name>
        <dbReference type="ChEBI" id="CHEBI:18420"/>
    </cofactor>
</comment>
<evidence type="ECO:0000256" key="7">
    <source>
        <dbReference type="ARBA" id="ARBA00022679"/>
    </source>
</evidence>
<keyword evidence="18" id="KW-1185">Reference proteome</keyword>
<feature type="active site" description="Proton acceptor" evidence="15">
    <location>
        <position position="129"/>
    </location>
</feature>
<dbReference type="Gene3D" id="3.40.50.460">
    <property type="entry name" value="Phosphofructokinase domain"/>
    <property type="match status" value="1"/>
</dbReference>
<dbReference type="EMBL" id="JAGFNZ010000005">
    <property type="protein sequence ID" value="MBW7573621.1"/>
    <property type="molecule type" value="Genomic_DNA"/>
</dbReference>
<feature type="binding site" evidence="15">
    <location>
        <begin position="23"/>
        <end position="27"/>
    </location>
    <ligand>
        <name>ADP</name>
        <dbReference type="ChEBI" id="CHEBI:456216"/>
        <note>allosteric activator; ligand shared between dimeric partners</note>
    </ligand>
</feature>
<evidence type="ECO:0000256" key="10">
    <source>
        <dbReference type="ARBA" id="ARBA00022777"/>
    </source>
</evidence>
<evidence type="ECO:0000313" key="17">
    <source>
        <dbReference type="EMBL" id="MBW7573621.1"/>
    </source>
</evidence>
<keyword evidence="6 15" id="KW-0021">Allosteric enzyme</keyword>
<keyword evidence="8 15" id="KW-0479">Metal-binding</keyword>
<feature type="binding site" description="in other chain" evidence="15">
    <location>
        <begin position="127"/>
        <end position="129"/>
    </location>
    <ligand>
        <name>substrate</name>
        <note>ligand shared between dimeric partners</note>
    </ligand>
</feature>
<dbReference type="InterPro" id="IPR035966">
    <property type="entry name" value="PKF_sf"/>
</dbReference>
<dbReference type="HAMAP" id="MF_00339">
    <property type="entry name" value="Phosphofructokinase_I_B1"/>
    <property type="match status" value="1"/>
</dbReference>
<evidence type="ECO:0000256" key="6">
    <source>
        <dbReference type="ARBA" id="ARBA00022533"/>
    </source>
</evidence>
<dbReference type="RefSeq" id="WP_219966025.1">
    <property type="nucleotide sequence ID" value="NZ_JAGFNZ010000005.1"/>
</dbReference>
<comment type="pathway">
    <text evidence="4 15">Carbohydrate degradation; glycolysis; D-glyceraldehyde 3-phosphate and glycerone phosphate from D-glucose: step 3/4.</text>
</comment>
<dbReference type="PIRSF" id="PIRSF000532">
    <property type="entry name" value="ATP_PFK_prok"/>
    <property type="match status" value="1"/>
</dbReference>
<dbReference type="InterPro" id="IPR022953">
    <property type="entry name" value="ATP_PFK"/>
</dbReference>
<proteinExistence type="inferred from homology"/>
<dbReference type="PRINTS" id="PR00476">
    <property type="entry name" value="PHFRCTKINASE"/>
</dbReference>
<keyword evidence="9 15" id="KW-0547">Nucleotide-binding</keyword>
<name>A0ABS7DR89_9FIRM</name>
<evidence type="ECO:0000256" key="3">
    <source>
        <dbReference type="ARBA" id="ARBA00004496"/>
    </source>
</evidence>
<comment type="subcellular location">
    <subcellularLocation>
        <location evidence="3 15">Cytoplasm</location>
    </subcellularLocation>
</comment>
<dbReference type="InterPro" id="IPR015912">
    <property type="entry name" value="Phosphofructokinase_CS"/>
</dbReference>
<evidence type="ECO:0000256" key="9">
    <source>
        <dbReference type="ARBA" id="ARBA00022741"/>
    </source>
</evidence>
<feature type="binding site" evidence="15">
    <location>
        <begin position="74"/>
        <end position="75"/>
    </location>
    <ligand>
        <name>ATP</name>
        <dbReference type="ChEBI" id="CHEBI:30616"/>
    </ligand>
</feature>
<feature type="binding site" description="in other chain" evidence="15">
    <location>
        <position position="213"/>
    </location>
    <ligand>
        <name>ADP</name>
        <dbReference type="ChEBI" id="CHEBI:456216"/>
        <note>allosteric activator; ligand shared between dimeric partners</note>
    </ligand>
</feature>
<dbReference type="NCBIfam" id="NF002872">
    <property type="entry name" value="PRK03202.1"/>
    <property type="match status" value="1"/>
</dbReference>
<comment type="similarity">
    <text evidence="15">Belongs to the phosphofructokinase type A (PFKA) family. ATP-dependent PFK group I subfamily. Prokaryotic clade 'B1' sub-subfamily.</text>
</comment>
<organism evidence="17 18">
    <name type="scientific">Caproiciproducens faecalis</name>
    <dbReference type="NCBI Taxonomy" id="2820301"/>
    <lineage>
        <taxon>Bacteria</taxon>
        <taxon>Bacillati</taxon>
        <taxon>Bacillota</taxon>
        <taxon>Clostridia</taxon>
        <taxon>Eubacteriales</taxon>
        <taxon>Acutalibacteraceae</taxon>
        <taxon>Caproiciproducens</taxon>
    </lineage>
</organism>
<dbReference type="GO" id="GO:0003872">
    <property type="term" value="F:6-phosphofructokinase activity"/>
    <property type="evidence" value="ECO:0007669"/>
    <property type="project" value="UniProtKB-EC"/>
</dbReference>
<evidence type="ECO:0000256" key="2">
    <source>
        <dbReference type="ARBA" id="ARBA00002659"/>
    </source>
</evidence>
<dbReference type="InterPro" id="IPR012828">
    <property type="entry name" value="PFKA_ATP_prok"/>
</dbReference>
<evidence type="ECO:0000256" key="5">
    <source>
        <dbReference type="ARBA" id="ARBA00022490"/>
    </source>
</evidence>
<keyword evidence="10 15" id="KW-0418">Kinase</keyword>
<evidence type="ECO:0000256" key="15">
    <source>
        <dbReference type="HAMAP-Rule" id="MF_00339"/>
    </source>
</evidence>
<evidence type="ECO:0000259" key="16">
    <source>
        <dbReference type="Pfam" id="PF00365"/>
    </source>
</evidence>
<keyword evidence="13 15" id="KW-0324">Glycolysis</keyword>
<keyword evidence="11 15" id="KW-0067">ATP-binding</keyword>
<comment type="activity regulation">
    <text evidence="15">Allosterically activated by ADP and other diphosphonucleosides, and allosterically inhibited by phosphoenolpyruvate.</text>
</comment>
<comment type="caution">
    <text evidence="15">Lacks conserved residue(s) required for the propagation of feature annotation.</text>
</comment>
<reference evidence="17 18" key="1">
    <citation type="submission" date="2021-03" db="EMBL/GenBank/DDBJ databases">
        <title>Caproiciproducens sp. nov. isolated from feces of cow.</title>
        <authorList>
            <person name="Choi J.-Y."/>
        </authorList>
    </citation>
    <scope>NUCLEOTIDE SEQUENCE [LARGE SCALE GENOMIC DNA]</scope>
    <source>
        <strain evidence="17 18">AGMB10547</strain>
    </source>
</reference>
<comment type="catalytic activity">
    <reaction evidence="14 15">
        <text>beta-D-fructose 6-phosphate + ATP = beta-D-fructose 1,6-bisphosphate + ADP + H(+)</text>
        <dbReference type="Rhea" id="RHEA:16109"/>
        <dbReference type="ChEBI" id="CHEBI:15378"/>
        <dbReference type="ChEBI" id="CHEBI:30616"/>
        <dbReference type="ChEBI" id="CHEBI:32966"/>
        <dbReference type="ChEBI" id="CHEBI:57634"/>
        <dbReference type="ChEBI" id="CHEBI:456216"/>
        <dbReference type="EC" id="2.7.1.11"/>
    </reaction>
</comment>
<gene>
    <name evidence="15 17" type="primary">pfkA</name>
    <name evidence="17" type="ORF">J5W02_12450</name>
</gene>
<dbReference type="PANTHER" id="PTHR13697:SF4">
    <property type="entry name" value="ATP-DEPENDENT 6-PHOSPHOFRUCTOKINASE"/>
    <property type="match status" value="1"/>
</dbReference>
<evidence type="ECO:0000256" key="13">
    <source>
        <dbReference type="ARBA" id="ARBA00023152"/>
    </source>
</evidence>
<feature type="binding site" evidence="15">
    <location>
        <begin position="104"/>
        <end position="107"/>
    </location>
    <ligand>
        <name>ATP</name>
        <dbReference type="ChEBI" id="CHEBI:30616"/>
    </ligand>
</feature>
<dbReference type="InterPro" id="IPR012003">
    <property type="entry name" value="ATP_PFK_prok-type"/>
</dbReference>